<gene>
    <name evidence="15" type="primary">tnikb</name>
</gene>
<reference evidence="15" key="1">
    <citation type="submission" date="2025-08" db="UniProtKB">
        <authorList>
            <consortium name="RefSeq"/>
        </authorList>
    </citation>
    <scope>IDENTIFICATION</scope>
    <source>
        <tissue evidence="15">Brain</tissue>
    </source>
</reference>
<keyword evidence="6 15" id="KW-0418">Kinase</keyword>
<sequence>MVVEEASILSPVSTERTMASDSPARSLDEIDLSALRDPAGIFELVELVGNGTYGQVYKGRHVKTGQLAAIKVMDVTGDEEEEIKAEINMLKKYSHHRNIATYYGAFIKKNPPGMDDQLWLVMEFCGAGSVTDLIKNTKGNSLKEEWIAYICREILRGLTHLHQHKVIHRDIKGQNVLLTENAEVKLVDFGVSAQLDRTVGRRNTFIGTPYWMAPEVIACDENPDATYDFKSDLWSLGITAIEMAEGAPPLCDMHPMRALFLIPRNPAPRLKSKKWSKKFQSFIESCLVKSHSQRPSTEQLLKHPFIRDLPNERQVRIQLKDHIDRTKKRRGERDETEYEYSGSEEEDEERDIGEPSSIINIPGESTLRRDFLRLQLANKERSELIRRQQLEQQQNEEHKRQLLAERQKRIEEQKEQRRRLEEQQRREREMRKQQEREQRRRYEEMEQLRREEERRHAEREQEYIRRQLEEEQRQLEILQQQLLQEQALLLEYKRKQIEEQRQAERLQRQLQQERAYLVSLQQQQQEPPRPPQDKKQLYHYKDQAPGSNDKPAWAKEVMRRAQSNSPRIPPKKHHSFKEVRDVNLDNLLLLPGYKPRSRPPSYPAHVSPSRDHLHVPRIRVTCVPDRAPNSRAWSPESRGRSPGRRSSQSPGRLVEEHYKMNRQTSPALQHKVSNRISDPSLPPRSESFSSGGIQQARTPPMHRSVEPQMAHLVQVKSHGLSGSQSLYDPHGVSSSSASPSPSRPPMPRQNSDPTSDTPPPPPLSRLAPPLDKLDRSSWLRQDDDMPPKVPQRTTSISPALVRKNSPGNGPGLGPRAGAHLIRASCVCVAVATPDLRRIDVSMDTPLKRTSSGSSSSSSTPSSQGGSNERGNSATKTEGSTLSSHDAKDDSREVTRPSRPADLTALAKELRELRQGEETSRPPVKVTDYSSSSEESHSSEDEEGEGGANDGTVAVSDIPRIMPAASQSTNESFSMMGGHNDTHGDAYGNSSQDSTLMMREYGMGGSGGSKASFTPFVDPRVYGTSPTDDDDKNSASALFADELLKQEQEQARLNEARKISVVNVNPTNIRPHSDTPEIRKYKKRFNSEILCAALWGVNLLVGTENGLMLLDRSGQGKVYNLINRRRFQQMDVLEGLNVLVTISGKKNKLRVYYLSWLRNRILHNDPEVEKKQGWITVGDLEGCVHYKVVKYERIKFLVIALKNSVEIYAWAPKPYHKFMAFKSFTDLQHRPLLVDLTVEEGQRLKVIYGSSVGFHVIDVDSGNPYDIYIPSHIQGQVTPHAIVVLPKTDGMEMLLCYEDEGVYVNTYGRITKDVVLQWGEMPTSVAYIHSNQIMGWGEKAIEIRSVETGHLDGVFMHKRAQRLKFLSERNDKVFFASVRSGGSSQVFFMTLNRSSMMNW</sequence>
<evidence type="ECO:0000313" key="14">
    <source>
        <dbReference type="Proteomes" id="UP000694890"/>
    </source>
</evidence>
<feature type="region of interest" description="Disordered" evidence="11">
    <location>
        <begin position="1"/>
        <end position="22"/>
    </location>
</feature>
<evidence type="ECO:0000256" key="9">
    <source>
        <dbReference type="ARBA" id="ARBA00048679"/>
    </source>
</evidence>
<evidence type="ECO:0000256" key="2">
    <source>
        <dbReference type="ARBA" id="ARBA00012513"/>
    </source>
</evidence>
<dbReference type="RefSeq" id="XP_018534703.1">
    <property type="nucleotide sequence ID" value="XM_018679187.2"/>
</dbReference>
<feature type="compositionally biased region" description="Polar residues" evidence="11">
    <location>
        <begin position="686"/>
        <end position="697"/>
    </location>
</feature>
<dbReference type="Pfam" id="PF00780">
    <property type="entry name" value="CNH"/>
    <property type="match status" value="1"/>
</dbReference>
<feature type="binding site" evidence="10">
    <location>
        <position position="71"/>
    </location>
    <ligand>
        <name>ATP</name>
        <dbReference type="ChEBI" id="CHEBI:30616"/>
    </ligand>
</feature>
<dbReference type="PROSITE" id="PS00107">
    <property type="entry name" value="PROTEIN_KINASE_ATP"/>
    <property type="match status" value="1"/>
</dbReference>
<evidence type="ECO:0000313" key="15">
    <source>
        <dbReference type="RefSeq" id="XP_018534703.1"/>
    </source>
</evidence>
<feature type="compositionally biased region" description="Basic and acidic residues" evidence="11">
    <location>
        <begin position="884"/>
        <end position="895"/>
    </location>
</feature>
<feature type="domain" description="CNH" evidence="13">
    <location>
        <begin position="1085"/>
        <end position="1372"/>
    </location>
</feature>
<evidence type="ECO:0000256" key="5">
    <source>
        <dbReference type="ARBA" id="ARBA00022741"/>
    </source>
</evidence>
<feature type="region of interest" description="Disordered" evidence="11">
    <location>
        <begin position="841"/>
        <end position="952"/>
    </location>
</feature>
<dbReference type="InterPro" id="IPR008271">
    <property type="entry name" value="Ser/Thr_kinase_AS"/>
</dbReference>
<dbReference type="InterPro" id="IPR051700">
    <property type="entry name" value="STE20_Ser-Thr_kinase"/>
</dbReference>
<dbReference type="Pfam" id="PF00069">
    <property type="entry name" value="Pkinase"/>
    <property type="match status" value="1"/>
</dbReference>
<dbReference type="PROSITE" id="PS50219">
    <property type="entry name" value="CNH"/>
    <property type="match status" value="1"/>
</dbReference>
<evidence type="ECO:0000259" key="13">
    <source>
        <dbReference type="PROSITE" id="PS50219"/>
    </source>
</evidence>
<dbReference type="CTD" id="556959"/>
<keyword evidence="3" id="KW-0723">Serine/threonine-protein kinase</keyword>
<dbReference type="GO" id="GO:0005524">
    <property type="term" value="F:ATP binding"/>
    <property type="evidence" value="ECO:0007669"/>
    <property type="project" value="UniProtKB-UniRule"/>
</dbReference>
<keyword evidence="4" id="KW-0808">Transferase</keyword>
<organism evidence="14 15">
    <name type="scientific">Lates calcarifer</name>
    <name type="common">Barramundi</name>
    <name type="synonym">Holocentrus calcarifer</name>
    <dbReference type="NCBI Taxonomy" id="8187"/>
    <lineage>
        <taxon>Eukaryota</taxon>
        <taxon>Metazoa</taxon>
        <taxon>Chordata</taxon>
        <taxon>Craniata</taxon>
        <taxon>Vertebrata</taxon>
        <taxon>Euteleostomi</taxon>
        <taxon>Actinopterygii</taxon>
        <taxon>Neopterygii</taxon>
        <taxon>Teleostei</taxon>
        <taxon>Neoteleostei</taxon>
        <taxon>Acanthomorphata</taxon>
        <taxon>Carangaria</taxon>
        <taxon>Carangaria incertae sedis</taxon>
        <taxon>Centropomidae</taxon>
        <taxon>Lates</taxon>
    </lineage>
</organism>
<feature type="region of interest" description="Disordered" evidence="11">
    <location>
        <begin position="413"/>
        <end position="459"/>
    </location>
</feature>
<dbReference type="PROSITE" id="PS50011">
    <property type="entry name" value="PROTEIN_KINASE_DOM"/>
    <property type="match status" value="1"/>
</dbReference>
<protein>
    <recommendedName>
        <fullName evidence="2">non-specific serine/threonine protein kinase</fullName>
        <ecNumber evidence="2">2.7.11.1</ecNumber>
    </recommendedName>
</protein>
<feature type="compositionally biased region" description="Polar residues" evidence="11">
    <location>
        <begin position="10"/>
        <end position="20"/>
    </location>
</feature>
<accession>A0AAJ7LXH9</accession>
<dbReference type="InterPro" id="IPR001180">
    <property type="entry name" value="CNH_dom"/>
</dbReference>
<feature type="domain" description="Protein kinase" evidence="12">
    <location>
        <begin position="42"/>
        <end position="306"/>
    </location>
</feature>
<dbReference type="SMART" id="SM00220">
    <property type="entry name" value="S_TKc"/>
    <property type="match status" value="1"/>
</dbReference>
<evidence type="ECO:0000256" key="10">
    <source>
        <dbReference type="PROSITE-ProRule" id="PRU10141"/>
    </source>
</evidence>
<dbReference type="Proteomes" id="UP000694890">
    <property type="component" value="Linkage group LG24"/>
</dbReference>
<dbReference type="SUPFAM" id="SSF56112">
    <property type="entry name" value="Protein kinase-like (PK-like)"/>
    <property type="match status" value="1"/>
</dbReference>
<comment type="similarity">
    <text evidence="1">Belongs to the protein kinase superfamily. STE Ser/Thr protein kinase family. STE20 subfamily.</text>
</comment>
<feature type="region of interest" description="Disordered" evidence="11">
    <location>
        <begin position="324"/>
        <end position="361"/>
    </location>
</feature>
<dbReference type="InterPro" id="IPR011009">
    <property type="entry name" value="Kinase-like_dom_sf"/>
</dbReference>
<keyword evidence="7 10" id="KW-0067">ATP-binding</keyword>
<keyword evidence="5 10" id="KW-0547">Nucleotide-binding</keyword>
<dbReference type="GO" id="GO:0005829">
    <property type="term" value="C:cytosol"/>
    <property type="evidence" value="ECO:0007669"/>
    <property type="project" value="TreeGrafter"/>
</dbReference>
<evidence type="ECO:0000256" key="3">
    <source>
        <dbReference type="ARBA" id="ARBA00022527"/>
    </source>
</evidence>
<dbReference type="PANTHER" id="PTHR47096:SF1">
    <property type="entry name" value="MISSHAPEN LIKE KINASE 1"/>
    <property type="match status" value="1"/>
</dbReference>
<feature type="region of interest" description="Disordered" evidence="11">
    <location>
        <begin position="541"/>
        <end position="703"/>
    </location>
</feature>
<proteinExistence type="inferred from homology"/>
<feature type="compositionally biased region" description="Basic and acidic residues" evidence="11">
    <location>
        <begin position="771"/>
        <end position="786"/>
    </location>
</feature>
<dbReference type="PROSITE" id="PS00108">
    <property type="entry name" value="PROTEIN_KINASE_ST"/>
    <property type="match status" value="1"/>
</dbReference>
<evidence type="ECO:0000259" key="12">
    <source>
        <dbReference type="PROSITE" id="PS50011"/>
    </source>
</evidence>
<evidence type="ECO:0000256" key="1">
    <source>
        <dbReference type="ARBA" id="ARBA00008874"/>
    </source>
</evidence>
<dbReference type="CDD" id="cd06637">
    <property type="entry name" value="STKc_TNIK"/>
    <property type="match status" value="1"/>
</dbReference>
<feature type="region of interest" description="Disordered" evidence="11">
    <location>
        <begin position="965"/>
        <end position="991"/>
    </location>
</feature>
<dbReference type="KEGG" id="lcf:108885010"/>
<name>A0AAJ7LXH9_LATCA</name>
<dbReference type="GO" id="GO:0004674">
    <property type="term" value="F:protein serine/threonine kinase activity"/>
    <property type="evidence" value="ECO:0007669"/>
    <property type="project" value="UniProtKB-KW"/>
</dbReference>
<feature type="compositionally biased region" description="Low complexity" evidence="11">
    <location>
        <begin position="850"/>
        <end position="866"/>
    </location>
</feature>
<dbReference type="Gene3D" id="3.30.200.20">
    <property type="entry name" value="Phosphorylase Kinase, domain 1"/>
    <property type="match status" value="1"/>
</dbReference>
<evidence type="ECO:0000256" key="4">
    <source>
        <dbReference type="ARBA" id="ARBA00022679"/>
    </source>
</evidence>
<feature type="compositionally biased region" description="Polar residues" evidence="11">
    <location>
        <begin position="868"/>
        <end position="883"/>
    </location>
</feature>
<dbReference type="FunFam" id="1.10.510.10:FF:000003">
    <property type="entry name" value="TRAF2 and NCK-interacting protein kinase isoform 4"/>
    <property type="match status" value="1"/>
</dbReference>
<comment type="catalytic activity">
    <reaction evidence="8">
        <text>L-threonyl-[protein] + ATP = O-phospho-L-threonyl-[protein] + ADP + H(+)</text>
        <dbReference type="Rhea" id="RHEA:46608"/>
        <dbReference type="Rhea" id="RHEA-COMP:11060"/>
        <dbReference type="Rhea" id="RHEA-COMP:11605"/>
        <dbReference type="ChEBI" id="CHEBI:15378"/>
        <dbReference type="ChEBI" id="CHEBI:30013"/>
        <dbReference type="ChEBI" id="CHEBI:30616"/>
        <dbReference type="ChEBI" id="CHEBI:61977"/>
        <dbReference type="ChEBI" id="CHEBI:456216"/>
        <dbReference type="EC" id="2.7.11.1"/>
    </reaction>
</comment>
<evidence type="ECO:0000256" key="7">
    <source>
        <dbReference type="ARBA" id="ARBA00022840"/>
    </source>
</evidence>
<evidence type="ECO:0000256" key="8">
    <source>
        <dbReference type="ARBA" id="ARBA00047899"/>
    </source>
</evidence>
<evidence type="ECO:0000256" key="11">
    <source>
        <dbReference type="SAM" id="MobiDB-lite"/>
    </source>
</evidence>
<feature type="compositionally biased region" description="Acidic residues" evidence="11">
    <location>
        <begin position="334"/>
        <end position="351"/>
    </location>
</feature>
<comment type="catalytic activity">
    <reaction evidence="9">
        <text>L-seryl-[protein] + ATP = O-phospho-L-seryl-[protein] + ADP + H(+)</text>
        <dbReference type="Rhea" id="RHEA:17989"/>
        <dbReference type="Rhea" id="RHEA-COMP:9863"/>
        <dbReference type="Rhea" id="RHEA-COMP:11604"/>
        <dbReference type="ChEBI" id="CHEBI:15378"/>
        <dbReference type="ChEBI" id="CHEBI:29999"/>
        <dbReference type="ChEBI" id="CHEBI:30616"/>
        <dbReference type="ChEBI" id="CHEBI:83421"/>
        <dbReference type="ChEBI" id="CHEBI:456216"/>
        <dbReference type="EC" id="2.7.11.1"/>
    </reaction>
</comment>
<dbReference type="Gene3D" id="1.10.510.10">
    <property type="entry name" value="Transferase(Phosphotransferase) domain 1"/>
    <property type="match status" value="1"/>
</dbReference>
<dbReference type="EC" id="2.7.11.1" evidence="2"/>
<feature type="compositionally biased region" description="Basic and acidic residues" evidence="11">
    <location>
        <begin position="907"/>
        <end position="919"/>
    </location>
</feature>
<dbReference type="PANTHER" id="PTHR47096">
    <property type="entry name" value="MISSHAPEN LIKE KINASE 1"/>
    <property type="match status" value="1"/>
</dbReference>
<dbReference type="FunFam" id="3.30.200.20:FF:000006">
    <property type="entry name" value="TRAF2 and NCK-interacting protein kinase isoform 4"/>
    <property type="match status" value="1"/>
</dbReference>
<dbReference type="SMART" id="SM00036">
    <property type="entry name" value="CNH"/>
    <property type="match status" value="1"/>
</dbReference>
<dbReference type="InterPro" id="IPR017441">
    <property type="entry name" value="Protein_kinase_ATP_BS"/>
</dbReference>
<feature type="region of interest" description="Disordered" evidence="11">
    <location>
        <begin position="716"/>
        <end position="813"/>
    </location>
</feature>
<evidence type="ECO:0000256" key="6">
    <source>
        <dbReference type="ARBA" id="ARBA00022777"/>
    </source>
</evidence>
<dbReference type="InterPro" id="IPR000719">
    <property type="entry name" value="Prot_kinase_dom"/>
</dbReference>
<dbReference type="GeneID" id="108885010"/>